<sequence>MDVEGGRKAYRSDLSDERWALVEPFISAWKARHRSVSGHSGRYPMREIVNAILYQERTGVQ</sequence>
<reference evidence="2 3" key="1">
    <citation type="submission" date="2018-11" db="EMBL/GenBank/DDBJ databases">
        <title>Sequencing the genomes of 1000 actinobacteria strains.</title>
        <authorList>
            <person name="Klenk H.-P."/>
        </authorList>
    </citation>
    <scope>NUCLEOTIDE SEQUENCE [LARGE SCALE GENOMIC DNA]</scope>
    <source>
        <strain evidence="2 3">DSM 44254</strain>
    </source>
</reference>
<dbReference type="Proteomes" id="UP000272400">
    <property type="component" value="Unassembled WGS sequence"/>
</dbReference>
<dbReference type="Pfam" id="PF13340">
    <property type="entry name" value="DUF4096"/>
    <property type="match status" value="1"/>
</dbReference>
<organism evidence="2 3">
    <name type="scientific">Actinocorallia herbida</name>
    <dbReference type="NCBI Taxonomy" id="58109"/>
    <lineage>
        <taxon>Bacteria</taxon>
        <taxon>Bacillati</taxon>
        <taxon>Actinomycetota</taxon>
        <taxon>Actinomycetes</taxon>
        <taxon>Streptosporangiales</taxon>
        <taxon>Thermomonosporaceae</taxon>
        <taxon>Actinocorallia</taxon>
    </lineage>
</organism>
<dbReference type="AlphaFoldDB" id="A0A3N1D372"/>
<name>A0A3N1D372_9ACTN</name>
<proteinExistence type="predicted"/>
<evidence type="ECO:0000259" key="1">
    <source>
        <dbReference type="Pfam" id="PF13340"/>
    </source>
</evidence>
<protein>
    <submittedName>
        <fullName evidence="2">Putative transposase of IS4/5 family DUF4096</fullName>
    </submittedName>
</protein>
<dbReference type="RefSeq" id="WP_211359941.1">
    <property type="nucleotide sequence ID" value="NZ_RJKE01000001.1"/>
</dbReference>
<accession>A0A3N1D372</accession>
<evidence type="ECO:0000313" key="2">
    <source>
        <dbReference type="EMBL" id="ROO87972.1"/>
    </source>
</evidence>
<dbReference type="InterPro" id="IPR025161">
    <property type="entry name" value="IS402-like_dom"/>
</dbReference>
<dbReference type="EMBL" id="RJKE01000001">
    <property type="protein sequence ID" value="ROO87972.1"/>
    <property type="molecule type" value="Genomic_DNA"/>
</dbReference>
<dbReference type="PANTHER" id="PTHR30007:SF0">
    <property type="entry name" value="TRANSPOSASE"/>
    <property type="match status" value="1"/>
</dbReference>
<feature type="domain" description="Insertion element IS402-like" evidence="1">
    <location>
        <begin position="14"/>
        <end position="61"/>
    </location>
</feature>
<dbReference type="PANTHER" id="PTHR30007">
    <property type="entry name" value="PHP DOMAIN PROTEIN"/>
    <property type="match status" value="1"/>
</dbReference>
<keyword evidence="3" id="KW-1185">Reference proteome</keyword>
<gene>
    <name evidence="2" type="ORF">EDD29_5621</name>
</gene>
<comment type="caution">
    <text evidence="2">The sequence shown here is derived from an EMBL/GenBank/DDBJ whole genome shotgun (WGS) entry which is preliminary data.</text>
</comment>
<evidence type="ECO:0000313" key="3">
    <source>
        <dbReference type="Proteomes" id="UP000272400"/>
    </source>
</evidence>